<dbReference type="PANTHER" id="PTHR11014:SF63">
    <property type="entry name" value="METALLOPEPTIDASE, PUTATIVE (AFU_ORTHOLOGUE AFUA_6G09600)-RELATED"/>
    <property type="match status" value="1"/>
</dbReference>
<keyword evidence="1 4" id="KW-0378">Hydrolase</keyword>
<name>A0A0C5W593_9GAMM</name>
<dbReference type="EMBL" id="CP005973">
    <property type="protein sequence ID" value="AJR06671.1"/>
    <property type="molecule type" value="Genomic_DNA"/>
</dbReference>
<reference evidence="4 5" key="1">
    <citation type="submission" date="2013-05" db="EMBL/GenBank/DDBJ databases">
        <title>Complete genome sequence of the lipase-producing bacterium Photobacterium gaetbulicola Gung47.</title>
        <authorList>
            <person name="Kim Y.-O."/>
        </authorList>
    </citation>
    <scope>NUCLEOTIDE SEQUENCE [LARGE SCALE GENOMIC DNA]</scope>
    <source>
        <strain evidence="4 5">Gung47</strain>
    </source>
</reference>
<evidence type="ECO:0000313" key="5">
    <source>
        <dbReference type="Proteomes" id="UP000032303"/>
    </source>
</evidence>
<keyword evidence="2" id="KW-0464">Manganese</keyword>
<dbReference type="Pfam" id="PF07687">
    <property type="entry name" value="M20_dimer"/>
    <property type="match status" value="1"/>
</dbReference>
<dbReference type="AlphaFoldDB" id="A0A0C5W593"/>
<dbReference type="STRING" id="658445.H744_1c1653"/>
<dbReference type="HOGENOM" id="CLU_023257_1_1_6"/>
<dbReference type="KEGG" id="pgb:H744_1c1653"/>
<dbReference type="InterPro" id="IPR002933">
    <property type="entry name" value="Peptidase_M20"/>
</dbReference>
<evidence type="ECO:0000256" key="1">
    <source>
        <dbReference type="ARBA" id="ARBA00022801"/>
    </source>
</evidence>
<keyword evidence="2" id="KW-0479">Metal-binding</keyword>
<gene>
    <name evidence="4" type="ORF">H744_1c1653</name>
</gene>
<sequence length="393" mass="42449">MIEALQMNNEMFTAWRRDIHRHPELGFEESRTAYLIAEKLRAWGVDEVHTGIAKTGVVGVLKGRQASNRAIGLRADMDALPMDEANQFDYASCLQGKMHGCGHDGHTAILLAAAWYLSQQRNFSGTVYFIFQPAEEGLAGAKVMVEEGLFERFPCDRIYGLHNMPGIPQGKIWFREGPLLASSDRFVIEITGRGGHAAMPHMATDPTIVLSNIIMAAQTIISRNTSPLDAAVISFTDVHAGSGTHNVIPDHASLKGCLRAFDEHVRRESIERLGRLVGQVAASYGASAEFIVKPGSYPATVNDKGAVAVAKSAADAVVGCDSVDAKCLPLSGSEDFSFMLQQVPGCYVLVGNGSEGSRGGISVHNPSYDFNDEIIPVGASFFVEVIQQELAIK</sequence>
<evidence type="ECO:0000256" key="2">
    <source>
        <dbReference type="PIRSR" id="PIRSR005962-1"/>
    </source>
</evidence>
<feature type="domain" description="Peptidase M20 dimerisation" evidence="3">
    <location>
        <begin position="185"/>
        <end position="277"/>
    </location>
</feature>
<comment type="cofactor">
    <cofactor evidence="2">
        <name>Mn(2+)</name>
        <dbReference type="ChEBI" id="CHEBI:29035"/>
    </cofactor>
    <text evidence="2">The Mn(2+) ion enhances activity.</text>
</comment>
<dbReference type="PANTHER" id="PTHR11014">
    <property type="entry name" value="PEPTIDASE M20 FAMILY MEMBER"/>
    <property type="match status" value="1"/>
</dbReference>
<dbReference type="NCBIfam" id="TIGR01891">
    <property type="entry name" value="amidohydrolases"/>
    <property type="match status" value="1"/>
</dbReference>
<organism evidence="4 5">
    <name type="scientific">Photobacterium gaetbulicola Gung47</name>
    <dbReference type="NCBI Taxonomy" id="658445"/>
    <lineage>
        <taxon>Bacteria</taxon>
        <taxon>Pseudomonadati</taxon>
        <taxon>Pseudomonadota</taxon>
        <taxon>Gammaproteobacteria</taxon>
        <taxon>Vibrionales</taxon>
        <taxon>Vibrionaceae</taxon>
        <taxon>Photobacterium</taxon>
    </lineage>
</organism>
<feature type="binding site" evidence="2">
    <location>
        <position position="162"/>
    </location>
    <ligand>
        <name>Mn(2+)</name>
        <dbReference type="ChEBI" id="CHEBI:29035"/>
        <label>2</label>
    </ligand>
</feature>
<feature type="binding site" evidence="2">
    <location>
        <position position="136"/>
    </location>
    <ligand>
        <name>Mn(2+)</name>
        <dbReference type="ChEBI" id="CHEBI:29035"/>
        <label>2</label>
    </ligand>
</feature>
<dbReference type="InterPro" id="IPR017439">
    <property type="entry name" value="Amidohydrolase"/>
</dbReference>
<dbReference type="Proteomes" id="UP000032303">
    <property type="component" value="Chromosome 1"/>
</dbReference>
<protein>
    <submittedName>
        <fullName evidence="4">Putative hydrolase</fullName>
    </submittedName>
</protein>
<accession>A0A0C5W593</accession>
<keyword evidence="5" id="KW-1185">Reference proteome</keyword>
<dbReference type="InterPro" id="IPR011650">
    <property type="entry name" value="Peptidase_M20_dimer"/>
</dbReference>
<dbReference type="Pfam" id="PF01546">
    <property type="entry name" value="Peptidase_M20"/>
    <property type="match status" value="1"/>
</dbReference>
<dbReference type="GO" id="GO:0046872">
    <property type="term" value="F:metal ion binding"/>
    <property type="evidence" value="ECO:0007669"/>
    <property type="project" value="UniProtKB-KW"/>
</dbReference>
<dbReference type="OrthoDB" id="9777385at2"/>
<feature type="binding site" evidence="2">
    <location>
        <position position="364"/>
    </location>
    <ligand>
        <name>Mn(2+)</name>
        <dbReference type="ChEBI" id="CHEBI:29035"/>
        <label>2</label>
    </ligand>
</feature>
<dbReference type="Gene3D" id="3.40.630.10">
    <property type="entry name" value="Zn peptidases"/>
    <property type="match status" value="1"/>
</dbReference>
<evidence type="ECO:0000313" key="4">
    <source>
        <dbReference type="EMBL" id="AJR06671.1"/>
    </source>
</evidence>
<dbReference type="InterPro" id="IPR036264">
    <property type="entry name" value="Bact_exopeptidase_dim_dom"/>
</dbReference>
<feature type="binding site" evidence="2">
    <location>
        <position position="101"/>
    </location>
    <ligand>
        <name>Mn(2+)</name>
        <dbReference type="ChEBI" id="CHEBI:29035"/>
        <label>2</label>
    </ligand>
</feature>
<proteinExistence type="predicted"/>
<dbReference type="SUPFAM" id="SSF53187">
    <property type="entry name" value="Zn-dependent exopeptidases"/>
    <property type="match status" value="1"/>
</dbReference>
<dbReference type="PIRSF" id="PIRSF005962">
    <property type="entry name" value="Pept_M20D_amidohydro"/>
    <property type="match status" value="1"/>
</dbReference>
<dbReference type="Gene3D" id="3.30.70.360">
    <property type="match status" value="1"/>
</dbReference>
<dbReference type="GO" id="GO:0019877">
    <property type="term" value="P:diaminopimelate biosynthetic process"/>
    <property type="evidence" value="ECO:0007669"/>
    <property type="project" value="UniProtKB-ARBA"/>
</dbReference>
<dbReference type="PATRIC" id="fig|658445.3.peg.1786"/>
<dbReference type="SUPFAM" id="SSF55031">
    <property type="entry name" value="Bacterial exopeptidase dimerisation domain"/>
    <property type="match status" value="1"/>
</dbReference>
<dbReference type="CDD" id="cd05666">
    <property type="entry name" value="M20_Acy1-like"/>
    <property type="match status" value="1"/>
</dbReference>
<dbReference type="FunFam" id="3.30.70.360:FF:000001">
    <property type="entry name" value="N-acetyldiaminopimelate deacetylase"/>
    <property type="match status" value="1"/>
</dbReference>
<dbReference type="GO" id="GO:0050118">
    <property type="term" value="F:N-acetyldiaminopimelate deacetylase activity"/>
    <property type="evidence" value="ECO:0007669"/>
    <property type="project" value="UniProtKB-ARBA"/>
</dbReference>
<evidence type="ECO:0000259" key="3">
    <source>
        <dbReference type="Pfam" id="PF07687"/>
    </source>
</evidence>
<feature type="binding site" evidence="2">
    <location>
        <position position="103"/>
    </location>
    <ligand>
        <name>Mn(2+)</name>
        <dbReference type="ChEBI" id="CHEBI:29035"/>
        <label>2</label>
    </ligand>
</feature>